<keyword evidence="4 8" id="KW-0028">Amino-acid biosynthesis</keyword>
<gene>
    <name evidence="10" type="ORF">K1X11_015145</name>
</gene>
<evidence type="ECO:0000256" key="2">
    <source>
        <dbReference type="ARBA" id="ARBA00009152"/>
    </source>
</evidence>
<dbReference type="PANTHER" id="PTHR21039">
    <property type="entry name" value="HISTIDINOL PHOSPHATASE-RELATED"/>
    <property type="match status" value="1"/>
</dbReference>
<dbReference type="RefSeq" id="WP_225919505.1">
    <property type="nucleotide sequence ID" value="NZ_CP139781.1"/>
</dbReference>
<dbReference type="Proteomes" id="UP000738431">
    <property type="component" value="Chromosome"/>
</dbReference>
<evidence type="ECO:0000256" key="3">
    <source>
        <dbReference type="ARBA" id="ARBA00013085"/>
    </source>
</evidence>
<dbReference type="NCBIfam" id="TIGR01856">
    <property type="entry name" value="hisJ_fam"/>
    <property type="match status" value="1"/>
</dbReference>
<dbReference type="InterPro" id="IPR016195">
    <property type="entry name" value="Pol/histidinol_Pase-like"/>
</dbReference>
<dbReference type="NCBIfam" id="NF005596">
    <property type="entry name" value="PRK07328.1"/>
    <property type="match status" value="1"/>
</dbReference>
<evidence type="ECO:0000256" key="4">
    <source>
        <dbReference type="ARBA" id="ARBA00022605"/>
    </source>
</evidence>
<dbReference type="EMBL" id="CP139781">
    <property type="protein sequence ID" value="WRQ86150.1"/>
    <property type="molecule type" value="Genomic_DNA"/>
</dbReference>
<evidence type="ECO:0000313" key="10">
    <source>
        <dbReference type="EMBL" id="WRQ86150.1"/>
    </source>
</evidence>
<comment type="pathway">
    <text evidence="1 8">Amino-acid biosynthesis; L-histidine biosynthesis; L-histidine from 5-phospho-alpha-D-ribose 1-diphosphate: step 8/9.</text>
</comment>
<keyword evidence="6 8" id="KW-0368">Histidine biosynthesis</keyword>
<dbReference type="InterPro" id="IPR004013">
    <property type="entry name" value="PHP_dom"/>
</dbReference>
<dbReference type="CDD" id="cd12110">
    <property type="entry name" value="PHP_HisPPase_Hisj_like"/>
    <property type="match status" value="1"/>
</dbReference>
<evidence type="ECO:0000313" key="11">
    <source>
        <dbReference type="Proteomes" id="UP000738431"/>
    </source>
</evidence>
<evidence type="ECO:0000256" key="5">
    <source>
        <dbReference type="ARBA" id="ARBA00022801"/>
    </source>
</evidence>
<evidence type="ECO:0000256" key="8">
    <source>
        <dbReference type="RuleBase" id="RU366003"/>
    </source>
</evidence>
<keyword evidence="11" id="KW-1185">Reference proteome</keyword>
<accession>A0ABZ1C454</accession>
<organism evidence="10 11">
    <name type="scientific">Actomonas aquatica</name>
    <dbReference type="NCBI Taxonomy" id="2866162"/>
    <lineage>
        <taxon>Bacteria</taxon>
        <taxon>Pseudomonadati</taxon>
        <taxon>Verrucomicrobiota</taxon>
        <taxon>Opitutia</taxon>
        <taxon>Opitutales</taxon>
        <taxon>Opitutaceae</taxon>
        <taxon>Actomonas</taxon>
    </lineage>
</organism>
<reference evidence="10 11" key="2">
    <citation type="submission" date="2023-12" db="EMBL/GenBank/DDBJ databases">
        <title>Description of an unclassified Opitutus bacterium of Verrucomicrobiota.</title>
        <authorList>
            <person name="Zhang D.-F."/>
        </authorList>
    </citation>
    <scope>NUCLEOTIDE SEQUENCE [LARGE SCALE GENOMIC DNA]</scope>
    <source>
        <strain evidence="10 11">WL0086</strain>
    </source>
</reference>
<evidence type="ECO:0000256" key="7">
    <source>
        <dbReference type="ARBA" id="ARBA00049158"/>
    </source>
</evidence>
<protein>
    <recommendedName>
        <fullName evidence="3 8">Histidinol-phosphatase</fullName>
        <shortName evidence="8">HolPase</shortName>
        <ecNumber evidence="3 8">3.1.3.15</ecNumber>
    </recommendedName>
</protein>
<keyword evidence="5 8" id="KW-0378">Hydrolase</keyword>
<dbReference type="InterPro" id="IPR010140">
    <property type="entry name" value="Histidinol_P_phosphatase_HisJ"/>
</dbReference>
<comment type="catalytic activity">
    <reaction evidence="7 8">
        <text>L-histidinol phosphate + H2O = L-histidinol + phosphate</text>
        <dbReference type="Rhea" id="RHEA:14465"/>
        <dbReference type="ChEBI" id="CHEBI:15377"/>
        <dbReference type="ChEBI" id="CHEBI:43474"/>
        <dbReference type="ChEBI" id="CHEBI:57699"/>
        <dbReference type="ChEBI" id="CHEBI:57980"/>
        <dbReference type="EC" id="3.1.3.15"/>
    </reaction>
</comment>
<evidence type="ECO:0000256" key="6">
    <source>
        <dbReference type="ARBA" id="ARBA00023102"/>
    </source>
</evidence>
<sequence>MPTPLLYESHCHTPLCNHAEGEPPEYAEAALRAGLKGIIFTCHCPLPDGVSASVRMSPIQYEFYHQMIARTREQFADRLDVRAGLESDYYPGVEPWLENLHARRPLNHVLGSIHPQLKDYRDRYFTGGVFAYQQLYFDHLAQAAETGLFDTLAHPDLIKNMPPSEWRWERIVPYIERALDRIAATGVAMELNTSGALKALPEMNPGKSMLQLMHARGIPVVIGADAHVPTRVGDGYVEALQTLRDVGYTEVNYFLERQRQSVSIADALASLQG</sequence>
<evidence type="ECO:0000256" key="1">
    <source>
        <dbReference type="ARBA" id="ARBA00004970"/>
    </source>
</evidence>
<evidence type="ECO:0000259" key="9">
    <source>
        <dbReference type="Pfam" id="PF02811"/>
    </source>
</evidence>
<dbReference type="Gene3D" id="3.20.20.140">
    <property type="entry name" value="Metal-dependent hydrolases"/>
    <property type="match status" value="1"/>
</dbReference>
<dbReference type="EC" id="3.1.3.15" evidence="3 8"/>
<reference evidence="10 11" key="1">
    <citation type="submission" date="2021-08" db="EMBL/GenBank/DDBJ databases">
        <authorList>
            <person name="Zhang D."/>
            <person name="Zhang A."/>
            <person name="Wang L."/>
        </authorList>
    </citation>
    <scope>NUCLEOTIDE SEQUENCE [LARGE SCALE GENOMIC DNA]</scope>
    <source>
        <strain evidence="10 11">WL0086</strain>
    </source>
</reference>
<comment type="similarity">
    <text evidence="2 8">Belongs to the PHP hydrolase family. HisK subfamily.</text>
</comment>
<name>A0ABZ1C454_9BACT</name>
<proteinExistence type="inferred from homology"/>
<dbReference type="PANTHER" id="PTHR21039:SF0">
    <property type="entry name" value="HISTIDINOL-PHOSPHATASE"/>
    <property type="match status" value="1"/>
</dbReference>
<feature type="domain" description="PHP" evidence="9">
    <location>
        <begin position="9"/>
        <end position="194"/>
    </location>
</feature>
<dbReference type="Pfam" id="PF02811">
    <property type="entry name" value="PHP"/>
    <property type="match status" value="1"/>
</dbReference>
<dbReference type="SUPFAM" id="SSF89550">
    <property type="entry name" value="PHP domain-like"/>
    <property type="match status" value="1"/>
</dbReference>